<dbReference type="SMART" id="SM00181">
    <property type="entry name" value="EGF"/>
    <property type="match status" value="6"/>
</dbReference>
<evidence type="ECO:0000256" key="2">
    <source>
        <dbReference type="ARBA" id="ARBA00022536"/>
    </source>
</evidence>
<feature type="disulfide bond" evidence="6">
    <location>
        <begin position="183"/>
        <end position="192"/>
    </location>
</feature>
<keyword evidence="2 6" id="KW-0245">EGF-like domain</keyword>
<reference evidence="9" key="1">
    <citation type="submission" date="2025-08" db="UniProtKB">
        <authorList>
            <consortium name="RefSeq"/>
        </authorList>
    </citation>
    <scope>IDENTIFICATION</scope>
    <source>
        <tissue evidence="9">Testes</tissue>
    </source>
</reference>
<name>A0ABM0MWV0_SACKO</name>
<keyword evidence="5" id="KW-0325">Glycoprotein</keyword>
<dbReference type="Proteomes" id="UP000694865">
    <property type="component" value="Unplaced"/>
</dbReference>
<dbReference type="Pfam" id="PF12947">
    <property type="entry name" value="EGF_3"/>
    <property type="match status" value="2"/>
</dbReference>
<dbReference type="SUPFAM" id="SSF57196">
    <property type="entry name" value="EGF/Laminin"/>
    <property type="match status" value="2"/>
</dbReference>
<evidence type="ECO:0000256" key="6">
    <source>
        <dbReference type="PROSITE-ProRule" id="PRU00076"/>
    </source>
</evidence>
<gene>
    <name evidence="9" type="primary">LOC102809156</name>
</gene>
<dbReference type="InterPro" id="IPR000742">
    <property type="entry name" value="EGF"/>
</dbReference>
<evidence type="ECO:0000256" key="3">
    <source>
        <dbReference type="ARBA" id="ARBA00023136"/>
    </source>
</evidence>
<dbReference type="PANTHER" id="PTHR24038:SF11">
    <property type="entry name" value="INTEGRIN BETA-LIKE PROTEIN E"/>
    <property type="match status" value="1"/>
</dbReference>
<evidence type="ECO:0000256" key="5">
    <source>
        <dbReference type="ARBA" id="ARBA00023180"/>
    </source>
</evidence>
<dbReference type="PANTHER" id="PTHR24038">
    <property type="entry name" value="STABILIN"/>
    <property type="match status" value="1"/>
</dbReference>
<evidence type="ECO:0000256" key="1">
    <source>
        <dbReference type="ARBA" id="ARBA00004370"/>
    </source>
</evidence>
<dbReference type="GeneID" id="102809156"/>
<comment type="caution">
    <text evidence="6">Lacks conserved residue(s) required for the propagation of feature annotation.</text>
</comment>
<keyword evidence="4 6" id="KW-1015">Disulfide bond</keyword>
<feature type="non-terminal residue" evidence="9">
    <location>
        <position position="387"/>
    </location>
</feature>
<feature type="non-terminal residue" evidence="9">
    <location>
        <position position="1"/>
    </location>
</feature>
<keyword evidence="8" id="KW-1185">Reference proteome</keyword>
<feature type="disulfide bond" evidence="6">
    <location>
        <begin position="139"/>
        <end position="148"/>
    </location>
</feature>
<evidence type="ECO:0000313" key="8">
    <source>
        <dbReference type="Proteomes" id="UP000694865"/>
    </source>
</evidence>
<feature type="domain" description="EGF-like" evidence="7">
    <location>
        <begin position="109"/>
        <end position="149"/>
    </location>
</feature>
<dbReference type="PROSITE" id="PS50026">
    <property type="entry name" value="EGF_3"/>
    <property type="match status" value="4"/>
</dbReference>
<dbReference type="RefSeq" id="XP_006824491.1">
    <property type="nucleotide sequence ID" value="XM_006824428.1"/>
</dbReference>
<dbReference type="Pfam" id="PF00008">
    <property type="entry name" value="EGF"/>
    <property type="match status" value="1"/>
</dbReference>
<feature type="domain" description="EGF-like" evidence="7">
    <location>
        <begin position="275"/>
        <end position="316"/>
    </location>
</feature>
<keyword evidence="3" id="KW-0472">Membrane</keyword>
<feature type="domain" description="EGF-like" evidence="7">
    <location>
        <begin position="199"/>
        <end position="233"/>
    </location>
</feature>
<organism evidence="8 9">
    <name type="scientific">Saccoglossus kowalevskii</name>
    <name type="common">Acorn worm</name>
    <dbReference type="NCBI Taxonomy" id="10224"/>
    <lineage>
        <taxon>Eukaryota</taxon>
        <taxon>Metazoa</taxon>
        <taxon>Hemichordata</taxon>
        <taxon>Enteropneusta</taxon>
        <taxon>Harrimaniidae</taxon>
        <taxon>Saccoglossus</taxon>
    </lineage>
</organism>
<dbReference type="PROSITE" id="PS00022">
    <property type="entry name" value="EGF_1"/>
    <property type="match status" value="2"/>
</dbReference>
<dbReference type="PROSITE" id="PS01186">
    <property type="entry name" value="EGF_2"/>
    <property type="match status" value="2"/>
</dbReference>
<proteinExistence type="predicted"/>
<accession>A0ABM0MWV0</accession>
<evidence type="ECO:0000259" key="7">
    <source>
        <dbReference type="PROSITE" id="PS50026"/>
    </source>
</evidence>
<feature type="domain" description="EGF-like" evidence="7">
    <location>
        <begin position="156"/>
        <end position="193"/>
    </location>
</feature>
<sequence>GDIYINDGNSKIIERNIFYNSGIVYGIDRVLELPSIGGRCDVITNTTEMSRCYNCRYRTSCPAGAKPSGPIFHDCRYSIGWYEISGGCRQQCVTRHVVSRCCANHFGPDCRECPGGSRNPCNGHGTCNDGYANSGHCSCSSGFTGDACEMCQAGRFGPQCQECQCSEYGTCLDGMTGDGSCFCHYGWTGANCDTMLSIPLPVCNPPCHSDAVCRQDNVCQCHPHYSGNGRTCTVIQQCEFKNGGCSHHADCQQINTTIHCSCHEDYTGDGVMCRGVDRCEIDNGGCHRNASCRYTGPNSNYCSCIYPYQGDGIDCTLSIPPIQPCVNGFSSECSENAYCNYILPSDALPYGDVRCICKSNYIGNGTMCNGNVYETLASIRFISEFFR</sequence>
<feature type="disulfide bond" evidence="6">
    <location>
        <begin position="203"/>
        <end position="213"/>
    </location>
</feature>
<protein>
    <submittedName>
        <fullName evidence="9">Stabilin-2-like</fullName>
    </submittedName>
</protein>
<dbReference type="Gene3D" id="2.10.25.10">
    <property type="entry name" value="Laminin"/>
    <property type="match status" value="5"/>
</dbReference>
<dbReference type="InterPro" id="IPR024731">
    <property type="entry name" value="NELL2-like_EGF"/>
</dbReference>
<evidence type="ECO:0000256" key="4">
    <source>
        <dbReference type="ARBA" id="ARBA00023157"/>
    </source>
</evidence>
<comment type="subcellular location">
    <subcellularLocation>
        <location evidence="1">Membrane</location>
    </subcellularLocation>
</comment>
<evidence type="ECO:0000313" key="9">
    <source>
        <dbReference type="RefSeq" id="XP_006824491.1"/>
    </source>
</evidence>